<gene>
    <name evidence="8" type="ORF">DEBR0S3_08438G</name>
</gene>
<dbReference type="GO" id="GO:0061982">
    <property type="term" value="P:meiosis I cell cycle process"/>
    <property type="evidence" value="ECO:0007669"/>
    <property type="project" value="UniProtKB-ARBA"/>
</dbReference>
<keyword evidence="6" id="KW-0539">Nucleus</keyword>
<keyword evidence="4" id="KW-0067">ATP-binding</keyword>
<dbReference type="InterPro" id="IPR020588">
    <property type="entry name" value="RecA_ATP-bd"/>
</dbReference>
<sequence>MDFTKQSDASVPAILDDQFADVTTAFKNSGILTSELLIRSAESLARSTGISEDRIRKFVAQYKLECWSVMDQDKTLQNSYENSMKKDAHVSFTTGDDELDSCLNGGIPCGYLIEVSGSSSTGKSNLLMSLAATIQLPVEFGGLGKSVFEKEKHQTVKTMYISTESSLSTRRLEQIMNYYRDLMQGNGIEDPEMLPSMENVLTTSFPIADLESQDRCLFYQLPAMLERDPGIKLVVIDSITHHVRAERRFWDRNTYITQTCTFLKQLSLKHGITIIVSNQMTDKPPTGIFSSRNDVLYKMNVDYQMSWLVGWNDLGVIYRQLMIRRRKKRPWEIKTGEEAVIDSYDGIRYPEEQADEEEEATNEHVDDANGTSISVKEQLRSERRQLFESKYKRELSHIRTIPALGMPLLNVIDCRIMLRKRSIPILNEDLIDEFSVDLGIDTSALRSSESASQTQEDAKDGQKQPSFADMLASNEYLAHNFETERFMDVVFSPLVASGLRKVCKFEIWKGGIRHG</sequence>
<evidence type="ECO:0000256" key="1">
    <source>
        <dbReference type="ARBA" id="ARBA00004123"/>
    </source>
</evidence>
<keyword evidence="5" id="KW-0234">DNA repair</keyword>
<dbReference type="PROSITE" id="PS50162">
    <property type="entry name" value="RECA_2"/>
    <property type="match status" value="1"/>
</dbReference>
<dbReference type="GO" id="GO:0005634">
    <property type="term" value="C:nucleus"/>
    <property type="evidence" value="ECO:0007669"/>
    <property type="project" value="UniProtKB-SubCell"/>
</dbReference>
<reference evidence="8 9" key="1">
    <citation type="submission" date="2019-07" db="EMBL/GenBank/DDBJ databases">
        <authorList>
            <person name="Friedrich A."/>
            <person name="Schacherer J."/>
        </authorList>
    </citation>
    <scope>NUCLEOTIDE SEQUENCE [LARGE SCALE GENOMIC DNA]</scope>
</reference>
<dbReference type="InterPro" id="IPR047348">
    <property type="entry name" value="XRCC3-like_C"/>
</dbReference>
<evidence type="ECO:0000259" key="7">
    <source>
        <dbReference type="PROSITE" id="PS50162"/>
    </source>
</evidence>
<dbReference type="Pfam" id="PF08423">
    <property type="entry name" value="Rad51"/>
    <property type="match status" value="1"/>
</dbReference>
<dbReference type="GO" id="GO:0000730">
    <property type="term" value="P:DNA recombinase assembly"/>
    <property type="evidence" value="ECO:0007669"/>
    <property type="project" value="TreeGrafter"/>
</dbReference>
<keyword evidence="3" id="KW-0227">DNA damage</keyword>
<dbReference type="GO" id="GO:0006312">
    <property type="term" value="P:mitotic recombination"/>
    <property type="evidence" value="ECO:0007669"/>
    <property type="project" value="TreeGrafter"/>
</dbReference>
<evidence type="ECO:0000256" key="5">
    <source>
        <dbReference type="ARBA" id="ARBA00023204"/>
    </source>
</evidence>
<evidence type="ECO:0000256" key="4">
    <source>
        <dbReference type="ARBA" id="ARBA00022840"/>
    </source>
</evidence>
<dbReference type="AlphaFoldDB" id="A0A7D9H2Y9"/>
<comment type="subcellular location">
    <subcellularLocation>
        <location evidence="1">Nucleus</location>
    </subcellularLocation>
</comment>
<evidence type="ECO:0000256" key="6">
    <source>
        <dbReference type="ARBA" id="ARBA00023242"/>
    </source>
</evidence>
<protein>
    <submittedName>
        <fullName evidence="8">DEBR0S3_08438g1_1</fullName>
    </submittedName>
</protein>
<dbReference type="GO" id="GO:0003697">
    <property type="term" value="F:single-stranded DNA binding"/>
    <property type="evidence" value="ECO:0007669"/>
    <property type="project" value="TreeGrafter"/>
</dbReference>
<dbReference type="Gene3D" id="3.40.50.300">
    <property type="entry name" value="P-loop containing nucleotide triphosphate hydrolases"/>
    <property type="match status" value="1"/>
</dbReference>
<dbReference type="InterPro" id="IPR027417">
    <property type="entry name" value="P-loop_NTPase"/>
</dbReference>
<dbReference type="PANTHER" id="PTHR22942">
    <property type="entry name" value="RECA/RAD51/RADA DNA STRAND-PAIRING FAMILY MEMBER"/>
    <property type="match status" value="1"/>
</dbReference>
<name>A0A7D9H2Y9_DEKBR</name>
<dbReference type="InterPro" id="IPR013632">
    <property type="entry name" value="Rad51_C"/>
</dbReference>
<dbReference type="GO" id="GO:0000150">
    <property type="term" value="F:DNA strand exchange activity"/>
    <property type="evidence" value="ECO:0007669"/>
    <property type="project" value="TreeGrafter"/>
</dbReference>
<accession>A0A7D9H2Y9</accession>
<dbReference type="CDD" id="cd19491">
    <property type="entry name" value="XRCC3"/>
    <property type="match status" value="1"/>
</dbReference>
<proteinExistence type="predicted"/>
<evidence type="ECO:0000256" key="2">
    <source>
        <dbReference type="ARBA" id="ARBA00022741"/>
    </source>
</evidence>
<dbReference type="EMBL" id="CABFWN010000003">
    <property type="protein sequence ID" value="VUG18349.1"/>
    <property type="molecule type" value="Genomic_DNA"/>
</dbReference>
<dbReference type="GO" id="GO:0003690">
    <property type="term" value="F:double-stranded DNA binding"/>
    <property type="evidence" value="ECO:0007669"/>
    <property type="project" value="TreeGrafter"/>
</dbReference>
<evidence type="ECO:0000313" key="8">
    <source>
        <dbReference type="EMBL" id="VUG18349.1"/>
    </source>
</evidence>
<keyword evidence="9" id="KW-1185">Reference proteome</keyword>
<dbReference type="GO" id="GO:0042148">
    <property type="term" value="P:DNA strand invasion"/>
    <property type="evidence" value="ECO:0007669"/>
    <property type="project" value="TreeGrafter"/>
</dbReference>
<organism evidence="8 9">
    <name type="scientific">Dekkera bruxellensis</name>
    <name type="common">Brettanomyces custersii</name>
    <dbReference type="NCBI Taxonomy" id="5007"/>
    <lineage>
        <taxon>Eukaryota</taxon>
        <taxon>Fungi</taxon>
        <taxon>Dikarya</taxon>
        <taxon>Ascomycota</taxon>
        <taxon>Saccharomycotina</taxon>
        <taxon>Pichiomycetes</taxon>
        <taxon>Pichiales</taxon>
        <taxon>Pichiaceae</taxon>
        <taxon>Brettanomyces</taxon>
    </lineage>
</organism>
<dbReference type="SUPFAM" id="SSF52540">
    <property type="entry name" value="P-loop containing nucleoside triphosphate hydrolases"/>
    <property type="match status" value="1"/>
</dbReference>
<evidence type="ECO:0000256" key="3">
    <source>
        <dbReference type="ARBA" id="ARBA00022763"/>
    </source>
</evidence>
<feature type="domain" description="RecA family profile 1" evidence="7">
    <location>
        <begin position="88"/>
        <end position="280"/>
    </location>
</feature>
<keyword evidence="2" id="KW-0547">Nucleotide-binding</keyword>
<dbReference type="Proteomes" id="UP000478008">
    <property type="component" value="Unassembled WGS sequence"/>
</dbReference>
<dbReference type="GO" id="GO:0005524">
    <property type="term" value="F:ATP binding"/>
    <property type="evidence" value="ECO:0007669"/>
    <property type="project" value="UniProtKB-KW"/>
</dbReference>
<dbReference type="GO" id="GO:0140664">
    <property type="term" value="F:ATP-dependent DNA damage sensor activity"/>
    <property type="evidence" value="ECO:0007669"/>
    <property type="project" value="InterPro"/>
</dbReference>
<dbReference type="PANTHER" id="PTHR22942:SF66">
    <property type="entry name" value="RE19845P"/>
    <property type="match status" value="1"/>
</dbReference>
<evidence type="ECO:0000313" key="9">
    <source>
        <dbReference type="Proteomes" id="UP000478008"/>
    </source>
</evidence>